<name>A0A1I4V9U8_9HYPH</name>
<evidence type="ECO:0000259" key="2">
    <source>
        <dbReference type="Pfam" id="PF01370"/>
    </source>
</evidence>
<accession>A0A1I4V9U8</accession>
<protein>
    <submittedName>
        <fullName evidence="3">Epimerase</fullName>
    </submittedName>
</protein>
<dbReference type="PANTHER" id="PTHR48079:SF6">
    <property type="entry name" value="NAD(P)-BINDING DOMAIN-CONTAINING PROTEIN-RELATED"/>
    <property type="match status" value="1"/>
</dbReference>
<dbReference type="InterPro" id="IPR001509">
    <property type="entry name" value="Epimerase_deHydtase"/>
</dbReference>
<gene>
    <name evidence="3" type="ORF">CXZ10_19950</name>
</gene>
<dbReference type="EMBL" id="PJNW01000019">
    <property type="protein sequence ID" value="PKR87326.1"/>
    <property type="molecule type" value="Genomic_DNA"/>
</dbReference>
<reference evidence="3 4" key="1">
    <citation type="submission" date="2017-12" db="EMBL/GenBank/DDBJ databases">
        <title>Anaerobic carbon monoxide metabolism by Pleomorphomonas carboxyditropha sp. nov., a new mesophilic hydrogenogenic carboxidotroph.</title>
        <authorList>
            <person name="Esquivel-Elizondo S."/>
            <person name="Krajmalnik-Brown R."/>
        </authorList>
    </citation>
    <scope>NUCLEOTIDE SEQUENCE [LARGE SCALE GENOMIC DNA]</scope>
    <source>
        <strain evidence="3 4">R5-392</strain>
    </source>
</reference>
<dbReference type="InterPro" id="IPR051783">
    <property type="entry name" value="NAD(P)-dependent_oxidoreduct"/>
</dbReference>
<feature type="domain" description="NAD-dependent epimerase/dehydratase" evidence="2">
    <location>
        <begin position="3"/>
        <end position="212"/>
    </location>
</feature>
<feature type="region of interest" description="Disordered" evidence="1">
    <location>
        <begin position="112"/>
        <end position="133"/>
    </location>
</feature>
<dbReference type="GO" id="GO:0005737">
    <property type="term" value="C:cytoplasm"/>
    <property type="evidence" value="ECO:0007669"/>
    <property type="project" value="TreeGrafter"/>
</dbReference>
<dbReference type="PANTHER" id="PTHR48079">
    <property type="entry name" value="PROTEIN YEEZ"/>
    <property type="match status" value="1"/>
</dbReference>
<proteinExistence type="predicted"/>
<dbReference type="GO" id="GO:0004029">
    <property type="term" value="F:aldehyde dehydrogenase (NAD+) activity"/>
    <property type="evidence" value="ECO:0007669"/>
    <property type="project" value="TreeGrafter"/>
</dbReference>
<keyword evidence="4" id="KW-1185">Reference proteome</keyword>
<organism evidence="3 4">
    <name type="scientific">Pleomorphomonas diazotrophica</name>
    <dbReference type="NCBI Taxonomy" id="1166257"/>
    <lineage>
        <taxon>Bacteria</taxon>
        <taxon>Pseudomonadati</taxon>
        <taxon>Pseudomonadota</taxon>
        <taxon>Alphaproteobacteria</taxon>
        <taxon>Hyphomicrobiales</taxon>
        <taxon>Pleomorphomonadaceae</taxon>
        <taxon>Pleomorphomonas</taxon>
    </lineage>
</organism>
<comment type="caution">
    <text evidence="3">The sequence shown here is derived from an EMBL/GenBank/DDBJ whole genome shotgun (WGS) entry which is preliminary data.</text>
</comment>
<dbReference type="SUPFAM" id="SSF51735">
    <property type="entry name" value="NAD(P)-binding Rossmann-fold domains"/>
    <property type="match status" value="1"/>
</dbReference>
<evidence type="ECO:0000313" key="3">
    <source>
        <dbReference type="EMBL" id="PKR87326.1"/>
    </source>
</evidence>
<evidence type="ECO:0000313" key="4">
    <source>
        <dbReference type="Proteomes" id="UP000233491"/>
    </source>
</evidence>
<dbReference type="Pfam" id="PF01370">
    <property type="entry name" value="Epimerase"/>
    <property type="match status" value="1"/>
</dbReference>
<dbReference type="OrthoDB" id="9798669at2"/>
<sequence length="271" mass="29049">MTILITGGTGLVGARLLPRLAAAGLDCRALLRAGKPAPSGVTAIEADLLDPATLEQAVEGVSAIVHLAAVFRTPDTDLIWKSNLEGTRNLIAVAEKHAPGARFIMASTSNIYDADSPRPGREDDDADPKQAYPASKLAAENVLRDSRLTWAILRFGFVYGDGDGHLEDLPRHAPRLNMHPAKRMSLVHHRDIATAVRLALTGAMDGHIVNIADDAPTSIYELVELAGGTMEPSSAPLDNPWHLHVDASLARRLGFHPTVRSIHQAVEEGLM</sequence>
<dbReference type="AlphaFoldDB" id="A0A1I4V9U8"/>
<evidence type="ECO:0000256" key="1">
    <source>
        <dbReference type="SAM" id="MobiDB-lite"/>
    </source>
</evidence>
<dbReference type="Proteomes" id="UP000233491">
    <property type="component" value="Unassembled WGS sequence"/>
</dbReference>
<dbReference type="InterPro" id="IPR036291">
    <property type="entry name" value="NAD(P)-bd_dom_sf"/>
</dbReference>
<dbReference type="Gene3D" id="3.40.50.720">
    <property type="entry name" value="NAD(P)-binding Rossmann-like Domain"/>
    <property type="match status" value="1"/>
</dbReference>
<dbReference type="RefSeq" id="WP_101291137.1">
    <property type="nucleotide sequence ID" value="NZ_FOUQ01000010.1"/>
</dbReference>